<gene>
    <name evidence="4" type="ORF">AVDCRST_MAG32-746</name>
</gene>
<proteinExistence type="inferred from homology"/>
<evidence type="ECO:0000259" key="3">
    <source>
        <dbReference type="Pfam" id="PF00171"/>
    </source>
</evidence>
<dbReference type="InterPro" id="IPR016161">
    <property type="entry name" value="Ald_DH/histidinol_DH"/>
</dbReference>
<dbReference type="PANTHER" id="PTHR42804:SF1">
    <property type="entry name" value="ALDEHYDE DEHYDROGENASE-RELATED"/>
    <property type="match status" value="1"/>
</dbReference>
<dbReference type="EC" id="1.2.1.3" evidence="4"/>
<dbReference type="InterPro" id="IPR016162">
    <property type="entry name" value="Ald_DH_N"/>
</dbReference>
<organism evidence="4">
    <name type="scientific">uncultured Nocardioides sp</name>
    <dbReference type="NCBI Taxonomy" id="198441"/>
    <lineage>
        <taxon>Bacteria</taxon>
        <taxon>Bacillati</taxon>
        <taxon>Actinomycetota</taxon>
        <taxon>Actinomycetes</taxon>
        <taxon>Propionibacteriales</taxon>
        <taxon>Nocardioidaceae</taxon>
        <taxon>Nocardioides</taxon>
        <taxon>environmental samples</taxon>
    </lineage>
</organism>
<evidence type="ECO:0000313" key="4">
    <source>
        <dbReference type="EMBL" id="CAA9371681.1"/>
    </source>
</evidence>
<evidence type="ECO:0000256" key="1">
    <source>
        <dbReference type="ARBA" id="ARBA00009986"/>
    </source>
</evidence>
<dbReference type="Pfam" id="PF00171">
    <property type="entry name" value="Aldedh"/>
    <property type="match status" value="2"/>
</dbReference>
<dbReference type="SUPFAM" id="SSF53720">
    <property type="entry name" value="ALDH-like"/>
    <property type="match status" value="1"/>
</dbReference>
<dbReference type="Gene3D" id="3.40.309.10">
    <property type="entry name" value="Aldehyde Dehydrogenase, Chain A, domain 2"/>
    <property type="match status" value="1"/>
</dbReference>
<feature type="domain" description="Aldehyde dehydrogenase" evidence="3">
    <location>
        <begin position="24"/>
        <end position="102"/>
    </location>
</feature>
<comment type="similarity">
    <text evidence="1">Belongs to the aldehyde dehydrogenase family.</text>
</comment>
<dbReference type="EMBL" id="CADCUM010000033">
    <property type="protein sequence ID" value="CAA9371681.1"/>
    <property type="molecule type" value="Genomic_DNA"/>
</dbReference>
<protein>
    <submittedName>
        <fullName evidence="4">Aldehyde dehydrogenase</fullName>
        <ecNumber evidence="4">1.2.1.3</ecNumber>
    </submittedName>
</protein>
<dbReference type="InterPro" id="IPR016163">
    <property type="entry name" value="Ald_DH_C"/>
</dbReference>
<dbReference type="PANTHER" id="PTHR42804">
    <property type="entry name" value="ALDEHYDE DEHYDROGENASE"/>
    <property type="match status" value="1"/>
</dbReference>
<dbReference type="InterPro" id="IPR015590">
    <property type="entry name" value="Aldehyde_DH_dom"/>
</dbReference>
<dbReference type="GO" id="GO:0004029">
    <property type="term" value="F:aldehyde dehydrogenase (NAD+) activity"/>
    <property type="evidence" value="ECO:0007669"/>
    <property type="project" value="UniProtKB-EC"/>
</dbReference>
<dbReference type="AlphaFoldDB" id="A0A6J4N0H5"/>
<name>A0A6J4N0H5_9ACTN</name>
<keyword evidence="2 4" id="KW-0560">Oxidoreductase</keyword>
<feature type="domain" description="Aldehyde dehydrogenase" evidence="3">
    <location>
        <begin position="125"/>
        <end position="373"/>
    </location>
</feature>
<accession>A0A6J4N0H5</accession>
<reference evidence="4" key="1">
    <citation type="submission" date="2020-02" db="EMBL/GenBank/DDBJ databases">
        <authorList>
            <person name="Meier V. D."/>
        </authorList>
    </citation>
    <scope>NUCLEOTIDE SEQUENCE</scope>
    <source>
        <strain evidence="4">AVDCRST_MAG32</strain>
    </source>
</reference>
<sequence length="377" mass="39514">MPATWPTPLLQIDGEGRPAADGWTFPTRDPATGEVLAHVPDGGAADMDAAVEAAHKTFHATVWSDDDRLRWTSLQRLHALLAQHHGHLRGLMTAETGMPVSLTPPHLDEPLARMLDVRDRGVVPGVVAVITPMTSPLSFALDTIAPVLSAGGTVVLKPAPDAAWTALELGRIAAQVLPRGVLNVVASRDVDVAIALTTDPRVDEVFFAGCPVNAERVRVTATQAGKRVRIDVGGPSAPLRVGPGDDLEAVVSDAAARVCAHAGQVPRLPAAVVVPAGRYSEAVRVAVRAVSDIKVGDPTDPATVCGPLVSPVQRDRVLRYLALARSEGGHVETGGLALARRGGWWVAPTVVSGLDLGSRVVREEILGPVLLVVSDRS</sequence>
<evidence type="ECO:0000256" key="2">
    <source>
        <dbReference type="ARBA" id="ARBA00023002"/>
    </source>
</evidence>
<dbReference type="Gene3D" id="3.40.605.10">
    <property type="entry name" value="Aldehyde Dehydrogenase, Chain A, domain 1"/>
    <property type="match status" value="2"/>
</dbReference>